<evidence type="ECO:0000256" key="6">
    <source>
        <dbReference type="SAM" id="Phobius"/>
    </source>
</evidence>
<feature type="transmembrane region" description="Helical" evidence="6">
    <location>
        <begin position="91"/>
        <end position="112"/>
    </location>
</feature>
<dbReference type="InterPro" id="IPR044644">
    <property type="entry name" value="DinF-like"/>
</dbReference>
<accession>A0A317CI17</accession>
<keyword evidence="5 6" id="KW-0472">Membrane</keyword>
<dbReference type="PANTHER" id="PTHR42893">
    <property type="entry name" value="PROTEIN DETOXIFICATION 44, CHLOROPLASTIC-RELATED"/>
    <property type="match status" value="1"/>
</dbReference>
<feature type="transmembrane region" description="Helical" evidence="6">
    <location>
        <begin position="268"/>
        <end position="285"/>
    </location>
</feature>
<feature type="transmembrane region" description="Helical" evidence="6">
    <location>
        <begin position="195"/>
        <end position="216"/>
    </location>
</feature>
<evidence type="ECO:0000256" key="1">
    <source>
        <dbReference type="ARBA" id="ARBA00004141"/>
    </source>
</evidence>
<feature type="transmembrane region" description="Helical" evidence="6">
    <location>
        <begin position="390"/>
        <end position="412"/>
    </location>
</feature>
<dbReference type="Proteomes" id="UP000245506">
    <property type="component" value="Unassembled WGS sequence"/>
</dbReference>
<evidence type="ECO:0000256" key="5">
    <source>
        <dbReference type="ARBA" id="ARBA00023136"/>
    </source>
</evidence>
<keyword evidence="3 6" id="KW-0812">Transmembrane</keyword>
<dbReference type="AlphaFoldDB" id="A0A317CI17"/>
<feature type="transmembrane region" description="Helical" evidence="6">
    <location>
        <begin position="237"/>
        <end position="262"/>
    </location>
</feature>
<keyword evidence="8" id="KW-1185">Reference proteome</keyword>
<comment type="similarity">
    <text evidence="2">Belongs to the multi antimicrobial extrusion (MATE) (TC 2.A.66.1) family.</text>
</comment>
<feature type="transmembrane region" description="Helical" evidence="6">
    <location>
        <begin position="50"/>
        <end position="71"/>
    </location>
</feature>
<protein>
    <submittedName>
        <fullName evidence="7">MATE family efflux transporter</fullName>
    </submittedName>
</protein>
<sequence>MQSEQFPSTTKQWHWKVLLLAWPIILSNLSVPLVGMVDTAVVGQLDDPKYMGAVAVGAIIFSSVFWVFGFLRMGTTGFVSQAHGANNDQEVSFSLLRALTIAVVCGLLLIVLQQPIASLALYFMGAGETITPLVDEYYSIRIFSAPATFINYCILGALIGMQRMRLALLIQLLLNGCNLFLDILFVSYLGWDSSGVALASALSDYIAAIVGLWLLREYLKVDWRDTKNTLQALYEKSALQAMFVVNGNLFIRTLLLTSAFFYFTSQGAQFGVATLAANAILINLFQTMAYGLDGFAHAAEALSGGAYGAKNRPAFIQSVKSSSLWAGIMAVLLVVFYALFGSWIISVMTVNDEVITLANEYLPWLIFAPLITVWSYQFDGVFIGATATKVMRNTVGISLAVYIIASLVLISAMGNHGLWLSLMLFMLMRGITLGMAYPKLLQSQAWKVM</sequence>
<dbReference type="NCBIfam" id="TIGR00797">
    <property type="entry name" value="matE"/>
    <property type="match status" value="1"/>
</dbReference>
<keyword evidence="4 6" id="KW-1133">Transmembrane helix</keyword>
<feature type="transmembrane region" description="Helical" evidence="6">
    <location>
        <begin position="361"/>
        <end position="378"/>
    </location>
</feature>
<dbReference type="Pfam" id="PF01554">
    <property type="entry name" value="MatE"/>
    <property type="match status" value="2"/>
</dbReference>
<dbReference type="GO" id="GO:0015297">
    <property type="term" value="F:antiporter activity"/>
    <property type="evidence" value="ECO:0007669"/>
    <property type="project" value="InterPro"/>
</dbReference>
<comment type="caution">
    <text evidence="7">The sequence shown here is derived from an EMBL/GenBank/DDBJ whole genome shotgun (WGS) entry which is preliminary data.</text>
</comment>
<evidence type="ECO:0000256" key="4">
    <source>
        <dbReference type="ARBA" id="ARBA00022989"/>
    </source>
</evidence>
<dbReference type="GO" id="GO:0005886">
    <property type="term" value="C:plasma membrane"/>
    <property type="evidence" value="ECO:0007669"/>
    <property type="project" value="TreeGrafter"/>
</dbReference>
<evidence type="ECO:0000256" key="3">
    <source>
        <dbReference type="ARBA" id="ARBA00022692"/>
    </source>
</evidence>
<feature type="transmembrane region" description="Helical" evidence="6">
    <location>
        <begin position="324"/>
        <end position="349"/>
    </location>
</feature>
<dbReference type="EMBL" id="QGKL01000031">
    <property type="protein sequence ID" value="PWQ95950.1"/>
    <property type="molecule type" value="Genomic_DNA"/>
</dbReference>
<evidence type="ECO:0000256" key="2">
    <source>
        <dbReference type="ARBA" id="ARBA00010199"/>
    </source>
</evidence>
<reference evidence="7 8" key="1">
    <citation type="submission" date="2018-05" db="EMBL/GenBank/DDBJ databases">
        <title>Leucothrix arctica sp. nov., isolated from Arctic seawater.</title>
        <authorList>
            <person name="Choi A."/>
            <person name="Baek K."/>
        </authorList>
    </citation>
    <scope>NUCLEOTIDE SEQUENCE [LARGE SCALE GENOMIC DNA]</scope>
    <source>
        <strain evidence="7 8">IMCC9719</strain>
    </source>
</reference>
<evidence type="ECO:0000313" key="7">
    <source>
        <dbReference type="EMBL" id="PWQ95950.1"/>
    </source>
</evidence>
<name>A0A317CI17_9GAMM</name>
<dbReference type="GO" id="GO:0042910">
    <property type="term" value="F:xenobiotic transmembrane transporter activity"/>
    <property type="evidence" value="ECO:0007669"/>
    <property type="project" value="InterPro"/>
</dbReference>
<organism evidence="7 8">
    <name type="scientific">Leucothrix arctica</name>
    <dbReference type="NCBI Taxonomy" id="1481894"/>
    <lineage>
        <taxon>Bacteria</taxon>
        <taxon>Pseudomonadati</taxon>
        <taxon>Pseudomonadota</taxon>
        <taxon>Gammaproteobacteria</taxon>
        <taxon>Thiotrichales</taxon>
        <taxon>Thiotrichaceae</taxon>
        <taxon>Leucothrix</taxon>
    </lineage>
</organism>
<feature type="transmembrane region" description="Helical" evidence="6">
    <location>
        <begin position="20"/>
        <end position="43"/>
    </location>
</feature>
<evidence type="ECO:0000313" key="8">
    <source>
        <dbReference type="Proteomes" id="UP000245506"/>
    </source>
</evidence>
<comment type="subcellular location">
    <subcellularLocation>
        <location evidence="1">Membrane</location>
        <topology evidence="1">Multi-pass membrane protein</topology>
    </subcellularLocation>
</comment>
<dbReference type="InterPro" id="IPR002528">
    <property type="entry name" value="MATE_fam"/>
</dbReference>
<feature type="transmembrane region" description="Helical" evidence="6">
    <location>
        <begin position="140"/>
        <end position="159"/>
    </location>
</feature>
<dbReference type="RefSeq" id="WP_109823529.1">
    <property type="nucleotide sequence ID" value="NZ_QGKL01000031.1"/>
</dbReference>
<feature type="transmembrane region" description="Helical" evidence="6">
    <location>
        <begin position="418"/>
        <end position="437"/>
    </location>
</feature>
<feature type="transmembrane region" description="Helical" evidence="6">
    <location>
        <begin position="166"/>
        <end position="189"/>
    </location>
</feature>
<gene>
    <name evidence="7" type="ORF">DKT75_11255</name>
</gene>
<dbReference type="CDD" id="cd13136">
    <property type="entry name" value="MATE_DinF_like"/>
    <property type="match status" value="1"/>
</dbReference>
<proteinExistence type="inferred from homology"/>
<dbReference type="OrthoDB" id="9789527at2"/>
<dbReference type="PANTHER" id="PTHR42893:SF46">
    <property type="entry name" value="PROTEIN DETOXIFICATION 44, CHLOROPLASTIC"/>
    <property type="match status" value="1"/>
</dbReference>